<dbReference type="Gene3D" id="2.180.10.10">
    <property type="entry name" value="RHS repeat-associated core"/>
    <property type="match status" value="2"/>
</dbReference>
<gene>
    <name evidence="2" type="ORF">ACFOUW_02375</name>
</gene>
<feature type="compositionally biased region" description="Polar residues" evidence="1">
    <location>
        <begin position="1356"/>
        <end position="1371"/>
    </location>
</feature>
<feature type="region of interest" description="Disordered" evidence="1">
    <location>
        <begin position="1349"/>
        <end position="1399"/>
    </location>
</feature>
<evidence type="ECO:0000313" key="2">
    <source>
        <dbReference type="EMBL" id="MFC3759675.1"/>
    </source>
</evidence>
<dbReference type="PANTHER" id="PTHR32305:SF15">
    <property type="entry name" value="PROTEIN RHSA-RELATED"/>
    <property type="match status" value="1"/>
</dbReference>
<dbReference type="Proteomes" id="UP001595699">
    <property type="component" value="Unassembled WGS sequence"/>
</dbReference>
<organism evidence="2 3">
    <name type="scientific">Tenggerimyces flavus</name>
    <dbReference type="NCBI Taxonomy" id="1708749"/>
    <lineage>
        <taxon>Bacteria</taxon>
        <taxon>Bacillati</taxon>
        <taxon>Actinomycetota</taxon>
        <taxon>Actinomycetes</taxon>
        <taxon>Propionibacteriales</taxon>
        <taxon>Nocardioidaceae</taxon>
        <taxon>Tenggerimyces</taxon>
    </lineage>
</organism>
<name>A0ABV7Y7N0_9ACTN</name>
<protein>
    <submittedName>
        <fullName evidence="2">RHS repeat domain-containing protein</fullName>
    </submittedName>
</protein>
<sequence>MITKIGPGGQVNVFNRWGDTHVVFDVTGFFTDNTVTTAGGTFVPLTHTRIFDTRIGLGGPQTPLQAGVSRDVTVLGVGGVPAANVSAVAVNLTMVDATADTNLISWPAGQARPSVSTLQVGAGRAMSGLAQVKVGAGGKISVYAGSGQVNLIVDVEGYYLDNTQTGRDLYVPITPDRINNQGAMSAGGVRGIKILGATRYGNPAVQVIPPAGVTAVVLSVTAIDPQGSGFFTVWPSGAVRPEMSTLSYTATDANVTNTVIVKPGSNGYISILSSGGRPGTTVDVQGYYQKMAPTPPPAPGISSSTHPRDAWTAGATNPSLTFSSSSTAVSRYLYATDDETMASAQSVATTTGASKTVTVTPGDGWHTVYVRSVDFANNVSPVATYSFGTGAGITKPESNGSTARFAHLAGVASPDYGSVTWSYRWADSESWRTIPIGHVTVDGQPVTAWPVPKTGDLAWDVPATLFGRDGTVKLRACYKFKVAGQPDDCTSDEVTLTLDKTDSIGSSEDAGPGAVSPLSGNMAISETDASIDSYGSDLTLSRTFNTLAPQATPEGAPQLLSENQTEVETDTTGFIAGGGIVTLAATTPAAGGNSALKITPAAAGSTDVDTYAAVGANGGSMGLGMKAGHSYTFSTQIYVPTATGLETGGLPRVLRAVLYYRIGAGSYVQVPSNLPTALNTWQTLRLRASLPVGTTEAFIRLYNGRPSNATTKPVLYDGMSLVEEGVFGPGWISSMSVDAAASDWTGLTDRGFSVSVTDSDGAVTTFAKKADGTYAATGEDATSDDKLTAVVGGAGGPSEFRIGDLDGNTTAFTPALAYSSAAKENQPHTYRIARVIQPGSNQNTTYTYDAEGRATQMLAPLPPGVSSCTTWIAGCKALQFGYDPSGHLTAVTFRTTTAAGTDLKVDVACYSYDTTTGRLLQSWDPRTVSGAGTGTQPVACNPTNAVLPTTYTYDANGRLATEKGAGVAAWILGYDGVGRVHTVSRTHDAANGGGSETTTFEYDVPRTADTSNAAFRPDLSTTAKVGAWGQKTVPATATAVFGPGDAASRTDLREATVTYIDADGRTTNTAEYTGPSNGAGEAGWAISTIDYDKFGNTVRDLGAANRALAMDTTQDLSSEYTSTDVAVRALALSQVSIYTADGKDVTDTFGPFRDVVLPDGTTAGAREHTHTDYDTGTELGHPAGDLLHLVMSTSTGASLSPTTVATNEQDKRTTRNDYALSTSDATGWTFRTPMRVVQDPAGIASTTITRYDPDAGLAIESRMPSEPNGGGPGTTETIYYTGGTNARDATCGNKPTWANLACVTKPANPNPGVAGLPQMVTTRVTGYDYLNRPITTTDTVIDAGGTTRTRTETTTYDNSGYSTRAVSSQTTGGLGTAIPTQTSSYDPTTGAVTSVTDGTSTSTTTYDDFGRVKTYTDSAEAAGDARNLVATTYDTAGRVATVADAKSTVTNTYNENGDPRDHPTSMTVSGVTGAFTGRYDIEGRLVEQTWPNGLIETSSFDAEGEQLNRRQVEDQTWLEETVAPNIHGQWRTQNSAGVNVVREQIYTYDALGRLSLTNDAGSGTCLSRRYQFNANSNRTARITYAAGSDGKCQSTTAQTTQTSTYDAADRLQPAGTHSGLVYDAYGRITTVPVADLTAGTGNLNAGYYTNDIVRSLTQDGTTLTYGLDNAGRLKTWTNSTSGVVKTNHYDNASTDSPDWISETTDHAQWTRNINDLGGNLAATTNQAGAVTWQTVNLHGDVTATTTGTATEPTSNYTTDEYGVSIGAARPDRYGWLGGKQRSSEALGGLVLMGVRLYAPQLGRFLQTDPVPGGGANTYSYPTDPVNSFDIDGKQWWRWSGYGRGYRWARGKWRRYHKWKARMQTRTLGFAARYYARHVSRGRNTCKKRYGMMTCVIPDWAYPRGGVTIGNTYLTGNRRSQVTRDVIYHESRHRSQWRRYGAGFALRYWRAGRNACRNKWEQKAGLRRGGYRC</sequence>
<proteinExistence type="predicted"/>
<feature type="region of interest" description="Disordered" evidence="1">
    <location>
        <begin position="293"/>
        <end position="317"/>
    </location>
</feature>
<dbReference type="EMBL" id="JBHRZH010000002">
    <property type="protein sequence ID" value="MFC3759675.1"/>
    <property type="molecule type" value="Genomic_DNA"/>
</dbReference>
<dbReference type="RefSeq" id="WP_205121857.1">
    <property type="nucleotide sequence ID" value="NZ_JAFBCM010000001.1"/>
</dbReference>
<feature type="compositionally biased region" description="Low complexity" evidence="1">
    <location>
        <begin position="1388"/>
        <end position="1399"/>
    </location>
</feature>
<dbReference type="PANTHER" id="PTHR32305">
    <property type="match status" value="1"/>
</dbReference>
<comment type="caution">
    <text evidence="2">The sequence shown here is derived from an EMBL/GenBank/DDBJ whole genome shotgun (WGS) entry which is preliminary data.</text>
</comment>
<dbReference type="InterPro" id="IPR022385">
    <property type="entry name" value="Rhs_assc_core"/>
</dbReference>
<feature type="compositionally biased region" description="Polar residues" evidence="1">
    <location>
        <begin position="1378"/>
        <end position="1387"/>
    </location>
</feature>
<evidence type="ECO:0000313" key="3">
    <source>
        <dbReference type="Proteomes" id="UP001595699"/>
    </source>
</evidence>
<keyword evidence="3" id="KW-1185">Reference proteome</keyword>
<reference evidence="3" key="1">
    <citation type="journal article" date="2019" name="Int. J. Syst. Evol. Microbiol.">
        <title>The Global Catalogue of Microorganisms (GCM) 10K type strain sequencing project: providing services to taxonomists for standard genome sequencing and annotation.</title>
        <authorList>
            <consortium name="The Broad Institute Genomics Platform"/>
            <consortium name="The Broad Institute Genome Sequencing Center for Infectious Disease"/>
            <person name="Wu L."/>
            <person name="Ma J."/>
        </authorList>
    </citation>
    <scope>NUCLEOTIDE SEQUENCE [LARGE SCALE GENOMIC DNA]</scope>
    <source>
        <strain evidence="3">CGMCC 4.7241</strain>
    </source>
</reference>
<evidence type="ECO:0000256" key="1">
    <source>
        <dbReference type="SAM" id="MobiDB-lite"/>
    </source>
</evidence>
<dbReference type="InterPro" id="IPR050708">
    <property type="entry name" value="T6SS_VgrG/RHS"/>
</dbReference>
<dbReference type="NCBIfam" id="TIGR03696">
    <property type="entry name" value="Rhs_assc_core"/>
    <property type="match status" value="1"/>
</dbReference>
<accession>A0ABV7Y7N0</accession>